<reference evidence="12" key="4">
    <citation type="submission" date="2022-01" db="UniProtKB">
        <authorList>
            <consortium name="EnsemblPlants"/>
        </authorList>
    </citation>
    <scope>IDENTIFICATION</scope>
    <source>
        <strain evidence="12">subsp. vulgare</strain>
    </source>
</reference>
<comment type="subcellular location">
    <subcellularLocation>
        <location evidence="1">Membrane</location>
    </subcellularLocation>
</comment>
<dbReference type="PANTHER" id="PTHR48007">
    <property type="entry name" value="LEUCINE-RICH REPEAT RECEPTOR-LIKE PROTEIN KINASE PXC1"/>
    <property type="match status" value="1"/>
</dbReference>
<dbReference type="Gene3D" id="3.80.10.10">
    <property type="entry name" value="Ribonuclease Inhibitor"/>
    <property type="match status" value="2"/>
</dbReference>
<reference evidence="11" key="1">
    <citation type="journal article" date="2011" name="Plant Physiol.">
        <title>Comprehensive sequence analysis of 24,783 barley full-length cDNAs derived from 12 clone libraries.</title>
        <authorList>
            <person name="Matsumoto T."/>
            <person name="Tanaka T."/>
            <person name="Sakai H."/>
            <person name="Amano N."/>
            <person name="Kanamori H."/>
            <person name="Kurita K."/>
            <person name="Kikuta A."/>
            <person name="Kamiya K."/>
            <person name="Yamamoto M."/>
            <person name="Ikawa H."/>
            <person name="Fujii N."/>
            <person name="Hori K."/>
            <person name="Itoh T."/>
            <person name="Sato K."/>
        </authorList>
    </citation>
    <scope>NUCLEOTIDE SEQUENCE</scope>
    <source>
        <tissue evidence="11">Flower</tissue>
    </source>
</reference>
<dbReference type="GO" id="GO:0005524">
    <property type="term" value="F:ATP binding"/>
    <property type="evidence" value="ECO:0007669"/>
    <property type="project" value="InterPro"/>
</dbReference>
<evidence type="ECO:0000256" key="7">
    <source>
        <dbReference type="SAM" id="MobiDB-lite"/>
    </source>
</evidence>
<dbReference type="InterPro" id="IPR011009">
    <property type="entry name" value="Kinase-like_dom_sf"/>
</dbReference>
<dbReference type="Proteomes" id="UP000011116">
    <property type="component" value="Chromosome 4H"/>
</dbReference>
<dbReference type="Gene3D" id="1.10.510.10">
    <property type="entry name" value="Transferase(Phosphotransferase) domain 1"/>
    <property type="match status" value="1"/>
</dbReference>
<feature type="region of interest" description="Disordered" evidence="7">
    <location>
        <begin position="327"/>
        <end position="366"/>
    </location>
</feature>
<dbReference type="KEGG" id="hvg:123446301"/>
<keyword evidence="3 8" id="KW-0812">Transmembrane</keyword>
<dbReference type="InterPro" id="IPR032675">
    <property type="entry name" value="LRR_dom_sf"/>
</dbReference>
<dbReference type="SMR" id="F2EET2"/>
<dbReference type="InterPro" id="IPR001611">
    <property type="entry name" value="Leu-rich_rpt"/>
</dbReference>
<evidence type="ECO:0000256" key="3">
    <source>
        <dbReference type="ARBA" id="ARBA00022692"/>
    </source>
</evidence>
<reference evidence="12" key="3">
    <citation type="submission" date="2020-10" db="EMBL/GenBank/DDBJ databases">
        <authorList>
            <person name="Scholz U."/>
            <person name="Mascher M."/>
            <person name="Fiebig A."/>
        </authorList>
    </citation>
    <scope>NUCLEOTIDE SEQUENCE [LARGE SCALE GENOMIC DNA]</scope>
    <source>
        <strain evidence="12">cv. Morex</strain>
    </source>
</reference>
<dbReference type="GO" id="GO:0004674">
    <property type="term" value="F:protein serine/threonine kinase activity"/>
    <property type="evidence" value="ECO:0000318"/>
    <property type="project" value="GO_Central"/>
</dbReference>
<evidence type="ECO:0000256" key="6">
    <source>
        <dbReference type="ARBA" id="ARBA00023136"/>
    </source>
</evidence>
<evidence type="ECO:0000256" key="8">
    <source>
        <dbReference type="SAM" id="Phobius"/>
    </source>
</evidence>
<name>F2EET2_HORVV</name>
<dbReference type="Gramene" id="HORVU.MOREX.r2.4HG0300690.1">
    <property type="protein sequence ID" value="HORVU.MOREX.r2.4HG0300690.1"/>
    <property type="gene ID" value="HORVU.MOREX.r2.4HG0300690"/>
</dbReference>
<gene>
    <name evidence="12" type="primary">LOC123446301</name>
</gene>
<dbReference type="Pfam" id="PF00069">
    <property type="entry name" value="Pkinase"/>
    <property type="match status" value="1"/>
</dbReference>
<keyword evidence="13" id="KW-1185">Reference proteome</keyword>
<keyword evidence="6 8" id="KW-0472">Membrane</keyword>
<keyword evidence="2" id="KW-0433">Leucine-rich repeat</keyword>
<dbReference type="RefSeq" id="XP_044978909.1">
    <property type="nucleotide sequence ID" value="XM_045122974.1"/>
</dbReference>
<dbReference type="PANTHER" id="PTHR48007:SF11">
    <property type="entry name" value="OS11G0620500 PROTEIN"/>
    <property type="match status" value="1"/>
</dbReference>
<dbReference type="Gramene" id="HORVU.MOREX.r3.4HG0360590.1">
    <property type="protein sequence ID" value="HORVU.MOREX.r3.4HG0360590.1"/>
    <property type="gene ID" value="HORVU.MOREX.r3.4HG0360590"/>
</dbReference>
<protein>
    <submittedName>
        <fullName evidence="11">Predicted protein</fullName>
    </submittedName>
</protein>
<feature type="signal peptide" evidence="9">
    <location>
        <begin position="1"/>
        <end position="26"/>
    </location>
</feature>
<dbReference type="InterPro" id="IPR013210">
    <property type="entry name" value="LRR_N_plant-typ"/>
</dbReference>
<dbReference type="SUPFAM" id="SSF56112">
    <property type="entry name" value="Protein kinase-like (PK-like)"/>
    <property type="match status" value="1"/>
</dbReference>
<evidence type="ECO:0000313" key="12">
    <source>
        <dbReference type="EnsemblPlants" id="HORVU.MOREX.r3.4HG0360590.1"/>
    </source>
</evidence>
<evidence type="ECO:0000256" key="2">
    <source>
        <dbReference type="ARBA" id="ARBA00022614"/>
    </source>
</evidence>
<feature type="transmembrane region" description="Helical" evidence="8">
    <location>
        <begin position="280"/>
        <end position="302"/>
    </location>
</feature>
<evidence type="ECO:0000256" key="4">
    <source>
        <dbReference type="ARBA" id="ARBA00022737"/>
    </source>
</evidence>
<dbReference type="InterPro" id="IPR046959">
    <property type="entry name" value="PRK1-6/SRF4-like"/>
</dbReference>
<evidence type="ECO:0000256" key="1">
    <source>
        <dbReference type="ARBA" id="ARBA00004370"/>
    </source>
</evidence>
<evidence type="ECO:0000313" key="11">
    <source>
        <dbReference type="EMBL" id="BAK05854.1"/>
    </source>
</evidence>
<dbReference type="GO" id="GO:0005886">
    <property type="term" value="C:plasma membrane"/>
    <property type="evidence" value="ECO:0000318"/>
    <property type="project" value="GO_Central"/>
</dbReference>
<dbReference type="EnsemblPlants" id="HORVU.MOREX.r3.4HG0360590.1">
    <property type="protein sequence ID" value="HORVU.MOREX.r3.4HG0360590.1"/>
    <property type="gene ID" value="HORVU.MOREX.r3.4HG0360590"/>
</dbReference>
<dbReference type="Pfam" id="PF00560">
    <property type="entry name" value="LRR_1"/>
    <property type="match status" value="1"/>
</dbReference>
<organism evidence="11">
    <name type="scientific">Hordeum vulgare subsp. vulgare</name>
    <name type="common">Domesticated barley</name>
    <dbReference type="NCBI Taxonomy" id="112509"/>
    <lineage>
        <taxon>Eukaryota</taxon>
        <taxon>Viridiplantae</taxon>
        <taxon>Streptophyta</taxon>
        <taxon>Embryophyta</taxon>
        <taxon>Tracheophyta</taxon>
        <taxon>Spermatophyta</taxon>
        <taxon>Magnoliopsida</taxon>
        <taxon>Liliopsida</taxon>
        <taxon>Poales</taxon>
        <taxon>Poaceae</taxon>
        <taxon>BOP clade</taxon>
        <taxon>Pooideae</taxon>
        <taxon>Triticodae</taxon>
        <taxon>Triticeae</taxon>
        <taxon>Hordeinae</taxon>
        <taxon>Hordeum</taxon>
    </lineage>
</organism>
<reference evidence="13" key="2">
    <citation type="journal article" date="2012" name="Nature">
        <title>A physical, genetic and functional sequence assembly of the barley genome.</title>
        <authorList>
            <consortium name="The International Barley Genome Sequencing Consortium"/>
            <person name="Mayer K.F."/>
            <person name="Waugh R."/>
            <person name="Brown J.W."/>
            <person name="Schulman A."/>
            <person name="Langridge P."/>
            <person name="Platzer M."/>
            <person name="Fincher G.B."/>
            <person name="Muehlbauer G.J."/>
            <person name="Sato K."/>
            <person name="Close T.J."/>
            <person name="Wise R.P."/>
            <person name="Stein N."/>
        </authorList>
    </citation>
    <scope>NUCLEOTIDE SEQUENCE [LARGE SCALE GENOMIC DNA]</scope>
    <source>
        <strain evidence="13">cv. Morex</strain>
    </source>
</reference>
<dbReference type="PROSITE" id="PS50011">
    <property type="entry name" value="PROTEIN_KINASE_DOM"/>
    <property type="match status" value="1"/>
</dbReference>
<feature type="domain" description="Protein kinase" evidence="10">
    <location>
        <begin position="390"/>
        <end position="685"/>
    </location>
</feature>
<evidence type="ECO:0000259" key="10">
    <source>
        <dbReference type="PROSITE" id="PS50011"/>
    </source>
</evidence>
<feature type="chain" id="PRO_5015090925" evidence="9">
    <location>
        <begin position="27"/>
        <end position="691"/>
    </location>
</feature>
<keyword evidence="9" id="KW-0732">Signal</keyword>
<dbReference type="GeneID" id="123446301"/>
<dbReference type="Pfam" id="PF08263">
    <property type="entry name" value="LRRNT_2"/>
    <property type="match status" value="1"/>
</dbReference>
<dbReference type="SUPFAM" id="SSF52058">
    <property type="entry name" value="L domain-like"/>
    <property type="match status" value="1"/>
</dbReference>
<evidence type="ECO:0000256" key="9">
    <source>
        <dbReference type="SAM" id="SignalP"/>
    </source>
</evidence>
<keyword evidence="4" id="KW-0677">Repeat</keyword>
<evidence type="ECO:0000313" key="13">
    <source>
        <dbReference type="Proteomes" id="UP000011116"/>
    </source>
</evidence>
<evidence type="ECO:0000256" key="5">
    <source>
        <dbReference type="ARBA" id="ARBA00022989"/>
    </source>
</evidence>
<sequence length="691" mass="73450">MVMVILILAFRLSTLLLLAGGRVVVAAEPDASPPGTEAEALMRLKASFKDPTNALEAWSPLSPPAPCNASRPWPGVQCYKGSLIGLRLVHLNLSGPFDFAALANLPGLHSINLRRNAFAGPLPASLATVRSLRALYLSHNAFTGPIPGDMFANMRWLKKLYLDNNDLSGALPAASIAGAPRLLELHLDHNQIEGTVPEQLPASLRLFNVSHNRLTGVLPRAVAARFNESGFAGNPALCGAPGSDAKACAPLGSAVVAPAPSSMPPMTAADYFAVEEETSIVVVIGIILLVIALVSGAMVLMLQQDEQRNSAPPAAYYDAPAASGGIPPKPAVTAAPRTSGVGMERGGSSHGASTSQGQGSARGGVGGKRMDEFVLMNKSSGEFGLQDMMKASAEVLGNGTLGSAYKAAMRNGITVAVKRMRDMNRVGREEFENHLRVLGELHHPNVLAPLGYHYRKEEKLIVSEIMPRGSLLYVLHGDQSPNRVVLDWPARLRIALGVARGMAYLHEKLNMPTMRFVSMDDADFDVPPPPPLHGNLKSGNILLDANLEPHIVDYGFFPLVNAPQAPQAMFAFRSPEAVAALQQQQRVPVSARSDVYCFGVVLLELITGRFPSQYLLNARGGTDVVHWAAAAVTDSKEHELIDPVIVRAGGGSAVQLVRIAVECTDPAPESRPNMEEVARMVEEVASASGAS</sequence>
<dbReference type="EMBL" id="AK374658">
    <property type="protein sequence ID" value="BAK05854.1"/>
    <property type="molecule type" value="mRNA"/>
</dbReference>
<dbReference type="Gene3D" id="3.30.200.20">
    <property type="entry name" value="Phosphorylase Kinase, domain 1"/>
    <property type="match status" value="1"/>
</dbReference>
<dbReference type="InterPro" id="IPR000719">
    <property type="entry name" value="Prot_kinase_dom"/>
</dbReference>
<dbReference type="AlphaFoldDB" id="F2EET2"/>
<dbReference type="OrthoDB" id="418615at2759"/>
<accession>F2EET2</accession>
<keyword evidence="5 8" id="KW-1133">Transmembrane helix</keyword>
<proteinExistence type="evidence at transcript level"/>